<keyword evidence="1" id="KW-0472">Membrane</keyword>
<name>A0A2P5EUW9_TREOI</name>
<dbReference type="Proteomes" id="UP000237000">
    <property type="component" value="Unassembled WGS sequence"/>
</dbReference>
<evidence type="ECO:0000313" key="3">
    <source>
        <dbReference type="Proteomes" id="UP000237000"/>
    </source>
</evidence>
<proteinExistence type="predicted"/>
<feature type="transmembrane region" description="Helical" evidence="1">
    <location>
        <begin position="7"/>
        <end position="28"/>
    </location>
</feature>
<feature type="non-terminal residue" evidence="2">
    <location>
        <position position="1"/>
    </location>
</feature>
<evidence type="ECO:0000256" key="1">
    <source>
        <dbReference type="SAM" id="Phobius"/>
    </source>
</evidence>
<feature type="transmembrane region" description="Helical" evidence="1">
    <location>
        <begin position="52"/>
        <end position="69"/>
    </location>
</feature>
<accession>A0A2P5EUW9</accession>
<keyword evidence="3" id="KW-1185">Reference proteome</keyword>
<organism evidence="2 3">
    <name type="scientific">Trema orientale</name>
    <name type="common">Charcoal tree</name>
    <name type="synonym">Celtis orientalis</name>
    <dbReference type="NCBI Taxonomy" id="63057"/>
    <lineage>
        <taxon>Eukaryota</taxon>
        <taxon>Viridiplantae</taxon>
        <taxon>Streptophyta</taxon>
        <taxon>Embryophyta</taxon>
        <taxon>Tracheophyta</taxon>
        <taxon>Spermatophyta</taxon>
        <taxon>Magnoliopsida</taxon>
        <taxon>eudicotyledons</taxon>
        <taxon>Gunneridae</taxon>
        <taxon>Pentapetalae</taxon>
        <taxon>rosids</taxon>
        <taxon>fabids</taxon>
        <taxon>Rosales</taxon>
        <taxon>Cannabaceae</taxon>
        <taxon>Trema</taxon>
    </lineage>
</organism>
<feature type="transmembrane region" description="Helical" evidence="1">
    <location>
        <begin position="81"/>
        <end position="102"/>
    </location>
</feature>
<sequence>PIFICADFFSFMIVFYALNCLFSLSWVYNLDVAIVKVVLRSSGYPMINTSEVFNFYSAYIFMELSLFKYHNLYRYFRSLKIVVIFAMYNLILLFLFVLDLLLEVFPWLGSYF</sequence>
<comment type="caution">
    <text evidence="2">The sequence shown here is derived from an EMBL/GenBank/DDBJ whole genome shotgun (WGS) entry which is preliminary data.</text>
</comment>
<dbReference type="AlphaFoldDB" id="A0A2P5EUW9"/>
<keyword evidence="1" id="KW-0812">Transmembrane</keyword>
<dbReference type="InParanoid" id="A0A2P5EUW9"/>
<evidence type="ECO:0000313" key="2">
    <source>
        <dbReference type="EMBL" id="PON89315.1"/>
    </source>
</evidence>
<protein>
    <submittedName>
        <fullName evidence="2">Uncharacterized protein</fullName>
    </submittedName>
</protein>
<reference evidence="3" key="1">
    <citation type="submission" date="2016-06" db="EMBL/GenBank/DDBJ databases">
        <title>Parallel loss of symbiosis genes in relatives of nitrogen-fixing non-legume Parasponia.</title>
        <authorList>
            <person name="Van Velzen R."/>
            <person name="Holmer R."/>
            <person name="Bu F."/>
            <person name="Rutten L."/>
            <person name="Van Zeijl A."/>
            <person name="Liu W."/>
            <person name="Santuari L."/>
            <person name="Cao Q."/>
            <person name="Sharma T."/>
            <person name="Shen D."/>
            <person name="Roswanjaya Y."/>
            <person name="Wardhani T."/>
            <person name="Kalhor M.S."/>
            <person name="Jansen J."/>
            <person name="Van den Hoogen J."/>
            <person name="Gungor B."/>
            <person name="Hartog M."/>
            <person name="Hontelez J."/>
            <person name="Verver J."/>
            <person name="Yang W.-C."/>
            <person name="Schijlen E."/>
            <person name="Repin R."/>
            <person name="Schilthuizen M."/>
            <person name="Schranz E."/>
            <person name="Heidstra R."/>
            <person name="Miyata K."/>
            <person name="Fedorova E."/>
            <person name="Kohlen W."/>
            <person name="Bisseling T."/>
            <person name="Smit S."/>
            <person name="Geurts R."/>
        </authorList>
    </citation>
    <scope>NUCLEOTIDE SEQUENCE [LARGE SCALE GENOMIC DNA]</scope>
    <source>
        <strain evidence="3">cv. RG33-2</strain>
    </source>
</reference>
<gene>
    <name evidence="2" type="ORF">TorRG33x02_148580</name>
</gene>
<keyword evidence="1" id="KW-1133">Transmembrane helix</keyword>
<dbReference type="EMBL" id="JXTC01000095">
    <property type="protein sequence ID" value="PON89315.1"/>
    <property type="molecule type" value="Genomic_DNA"/>
</dbReference>